<dbReference type="RefSeq" id="WP_342959693.1">
    <property type="nucleotide sequence ID" value="NZ_JAZHFZ010000038.1"/>
</dbReference>
<dbReference type="EMBL" id="JAZHGA010000055">
    <property type="protein sequence ID" value="MEM5345806.1"/>
    <property type="molecule type" value="Genomic_DNA"/>
</dbReference>
<proteinExistence type="predicted"/>
<accession>A0ABU9RFF9</accession>
<comment type="caution">
    <text evidence="1">The sequence shown here is derived from an EMBL/GenBank/DDBJ whole genome shotgun (WGS) entry which is preliminary data.</text>
</comment>
<protein>
    <submittedName>
        <fullName evidence="1">Uncharacterized protein</fullName>
    </submittedName>
</protein>
<keyword evidence="2" id="KW-1185">Reference proteome</keyword>
<name>A0ABU9RFF9_9BURK</name>
<sequence length="218" mass="23870">MGVRRGTDNFAAHRGSKISENKARISRELATLKKRRLAFADISALVADVSDAVGLHRTTLTRKGSPYRGMLLKHLAEQPGATSAVSDKSASTPVLDAKLFDARLEVKTLQNRLEVAHAHTARLAKECSALETQGPASKNAPDWYLAFADTAMVLKLVVERMNSIDETVRIDVVGKQILDLSAPTSERVIAGPERAKWFIDYFEKLLAQEKPYSGGKGK</sequence>
<evidence type="ECO:0000313" key="1">
    <source>
        <dbReference type="EMBL" id="MEM5345806.1"/>
    </source>
</evidence>
<organism evidence="1 2">
    <name type="scientific">Paraburkholderia azotifigens</name>
    <dbReference type="NCBI Taxonomy" id="2057004"/>
    <lineage>
        <taxon>Bacteria</taxon>
        <taxon>Pseudomonadati</taxon>
        <taxon>Pseudomonadota</taxon>
        <taxon>Betaproteobacteria</taxon>
        <taxon>Burkholderiales</taxon>
        <taxon>Burkholderiaceae</taxon>
        <taxon>Paraburkholderia</taxon>
    </lineage>
</organism>
<dbReference type="Proteomes" id="UP001481677">
    <property type="component" value="Unassembled WGS sequence"/>
</dbReference>
<gene>
    <name evidence="1" type="ORF">V4C56_40065</name>
</gene>
<reference evidence="1 2" key="1">
    <citation type="submission" date="2024-01" db="EMBL/GenBank/DDBJ databases">
        <title>The diversity of rhizobia nodulating Mimosa spp. in eleven states of Brazil covering several biomes is determined by host plant, location, and edaphic factors.</title>
        <authorList>
            <person name="Rouws L."/>
            <person name="Barauna A."/>
            <person name="Beukes C."/>
            <person name="De Faria S.M."/>
            <person name="Gross E."/>
            <person name="Dos Reis Junior F.B."/>
            <person name="Simon M."/>
            <person name="Maluk M."/>
            <person name="Odee D.W."/>
            <person name="Kenicer G."/>
            <person name="Young J.P.W."/>
            <person name="Reis V.M."/>
            <person name="Zilli J."/>
            <person name="James E.K."/>
        </authorList>
    </citation>
    <scope>NUCLEOTIDE SEQUENCE [LARGE SCALE GENOMIC DNA]</scope>
    <source>
        <strain evidence="1 2">JPY530</strain>
    </source>
</reference>
<evidence type="ECO:0000313" key="2">
    <source>
        <dbReference type="Proteomes" id="UP001481677"/>
    </source>
</evidence>